<accession>A0ABX0TRK9</accession>
<dbReference type="Proteomes" id="UP000727456">
    <property type="component" value="Unassembled WGS sequence"/>
</dbReference>
<sequence length="52" mass="5784">MAAVMILPKLAWGGGPPKAVEGRRAKHADFRRRPSTILRMGPLPPLRARRIL</sequence>
<evidence type="ECO:0000313" key="1">
    <source>
        <dbReference type="EMBL" id="NIJ08162.1"/>
    </source>
</evidence>
<organism evidence="1 2">
    <name type="scientific">Sphingomonas vulcanisoli</name>
    <dbReference type="NCBI Taxonomy" id="1658060"/>
    <lineage>
        <taxon>Bacteria</taxon>
        <taxon>Pseudomonadati</taxon>
        <taxon>Pseudomonadota</taxon>
        <taxon>Alphaproteobacteria</taxon>
        <taxon>Sphingomonadales</taxon>
        <taxon>Sphingomonadaceae</taxon>
        <taxon>Sphingomonas</taxon>
    </lineage>
</organism>
<proteinExistence type="predicted"/>
<gene>
    <name evidence="1" type="ORF">FHS31_001779</name>
</gene>
<protein>
    <submittedName>
        <fullName evidence="1">Uncharacterized protein</fullName>
    </submittedName>
</protein>
<evidence type="ECO:0000313" key="2">
    <source>
        <dbReference type="Proteomes" id="UP000727456"/>
    </source>
</evidence>
<name>A0ABX0TRK9_9SPHN</name>
<keyword evidence="2" id="KW-1185">Reference proteome</keyword>
<dbReference type="EMBL" id="JAAOZC010000004">
    <property type="protein sequence ID" value="NIJ08162.1"/>
    <property type="molecule type" value="Genomic_DNA"/>
</dbReference>
<reference evidence="1 2" key="1">
    <citation type="submission" date="2020-03" db="EMBL/GenBank/DDBJ databases">
        <title>Genomic Encyclopedia of Type Strains, Phase III (KMG-III): the genomes of soil and plant-associated and newly described type strains.</title>
        <authorList>
            <person name="Whitman W."/>
        </authorList>
    </citation>
    <scope>NUCLEOTIDE SEQUENCE [LARGE SCALE GENOMIC DNA]</scope>
    <source>
        <strain evidence="1 2">CECT 8804</strain>
    </source>
</reference>
<comment type="caution">
    <text evidence="1">The sequence shown here is derived from an EMBL/GenBank/DDBJ whole genome shotgun (WGS) entry which is preliminary data.</text>
</comment>